<dbReference type="Proteomes" id="UP000235670">
    <property type="component" value="Unassembled WGS sequence"/>
</dbReference>
<feature type="transmembrane region" description="Helical" evidence="8">
    <location>
        <begin position="525"/>
        <end position="547"/>
    </location>
</feature>
<dbReference type="GO" id="GO:0005886">
    <property type="term" value="C:plasma membrane"/>
    <property type="evidence" value="ECO:0007669"/>
    <property type="project" value="UniProtKB-SubCell"/>
</dbReference>
<evidence type="ECO:0000256" key="4">
    <source>
        <dbReference type="ARBA" id="ARBA00022475"/>
    </source>
</evidence>
<feature type="transmembrane region" description="Helical" evidence="8">
    <location>
        <begin position="230"/>
        <end position="247"/>
    </location>
</feature>
<dbReference type="Pfam" id="PF02652">
    <property type="entry name" value="Lactate_perm"/>
    <property type="match status" value="1"/>
</dbReference>
<accession>A0A2N6SGY6</accession>
<proteinExistence type="inferred from homology"/>
<name>A0A2N6SGY6_9BACL</name>
<feature type="transmembrane region" description="Helical" evidence="8">
    <location>
        <begin position="155"/>
        <end position="174"/>
    </location>
</feature>
<evidence type="ECO:0000256" key="6">
    <source>
        <dbReference type="ARBA" id="ARBA00022989"/>
    </source>
</evidence>
<dbReference type="PANTHER" id="PTHR30003">
    <property type="entry name" value="L-LACTATE PERMEASE"/>
    <property type="match status" value="1"/>
</dbReference>
<gene>
    <name evidence="9" type="ORF">CJ218_01245</name>
</gene>
<dbReference type="OrthoDB" id="9761056at2"/>
<evidence type="ECO:0000256" key="3">
    <source>
        <dbReference type="ARBA" id="ARBA00022448"/>
    </source>
</evidence>
<keyword evidence="7 8" id="KW-0472">Membrane</keyword>
<dbReference type="STRING" id="84135.GCA_001052115_00048"/>
<feature type="transmembrane region" description="Helical" evidence="8">
    <location>
        <begin position="120"/>
        <end position="149"/>
    </location>
</feature>
<feature type="transmembrane region" description="Helical" evidence="8">
    <location>
        <begin position="403"/>
        <end position="420"/>
    </location>
</feature>
<evidence type="ECO:0000256" key="1">
    <source>
        <dbReference type="ARBA" id="ARBA00004651"/>
    </source>
</evidence>
<evidence type="ECO:0000256" key="5">
    <source>
        <dbReference type="ARBA" id="ARBA00022692"/>
    </source>
</evidence>
<dbReference type="AlphaFoldDB" id="A0A2N6SGY6"/>
<protein>
    <recommendedName>
        <fullName evidence="8">L-lactate permease</fullName>
    </recommendedName>
</protein>
<dbReference type="NCBIfam" id="TIGR00795">
    <property type="entry name" value="lctP"/>
    <property type="match status" value="1"/>
</dbReference>
<keyword evidence="4 8" id="KW-1003">Cell membrane</keyword>
<evidence type="ECO:0000313" key="10">
    <source>
        <dbReference type="Proteomes" id="UP000235670"/>
    </source>
</evidence>
<sequence length="551" mass="58899">MEKFTQLLQPVADNLYISALVALIPIIFYLVTLAGFKVKGWLTGMLTLIVAIVVAVVFFKMPFQFAAMSTVHGMVYGLLPISWIILTSVFLYKMTVKSGHFAIIRDSITSLTDDRRIQALIIAFSFGAFLEGAAGFGAPVAITAALLVGLGFKPLYAAGICMVANTAPVAFGAVGAPVTALDGLTTYANGTPIAATEIAAMIGRQLPLVSIFIPFYLVLIMAGFKKTMEIWPALLVSGGSFAAAQFLSSNYMGEQLPDILSSLVSLISTVILLRFWKPKTTWRFEGEEDNQKDKENAPAHSLNDILVAWSPFVVLTIIIFVWTLKPVKAFFKTIALNPKVPLIHNNIINSISHKEIAAVFKLDLVGSIGTGILVAALLSKFIIKLSWKDTFKTFVETFSEVKLALLTICFVVGFAYIMNASGMSNTLGYALAATGGAFKILSPVLGWIGVFITGSDTSSNLLFGKLQQVTASQVGMDPLVAVAANASGGVVGKMISPQSIAVAAAAVGLVGKESDLLKFTVKHSFILLIVVCIIVYLQASGILGWMIPAHP</sequence>
<dbReference type="GO" id="GO:0015295">
    <property type="term" value="F:solute:proton symporter activity"/>
    <property type="evidence" value="ECO:0007669"/>
    <property type="project" value="TreeGrafter"/>
</dbReference>
<keyword evidence="5 8" id="KW-0812">Transmembrane</keyword>
<comment type="function">
    <text evidence="8">Uptake of L-lactate across the membrane. Can also transport D-lactate and glycolate.</text>
</comment>
<dbReference type="RefSeq" id="WP_102189346.1">
    <property type="nucleotide sequence ID" value="NZ_CAUTAO010000021.1"/>
</dbReference>
<dbReference type="EMBL" id="PNGT01000001">
    <property type="protein sequence ID" value="PMC53196.1"/>
    <property type="molecule type" value="Genomic_DNA"/>
</dbReference>
<feature type="transmembrane region" description="Helical" evidence="8">
    <location>
        <begin position="41"/>
        <end position="61"/>
    </location>
</feature>
<comment type="caution">
    <text evidence="9">The sequence shown here is derived from an EMBL/GenBank/DDBJ whole genome shotgun (WGS) entry which is preliminary data.</text>
</comment>
<evidence type="ECO:0000256" key="7">
    <source>
        <dbReference type="ARBA" id="ARBA00023136"/>
    </source>
</evidence>
<keyword evidence="3 8" id="KW-0813">Transport</keyword>
<feature type="transmembrane region" description="Helical" evidence="8">
    <location>
        <begin position="73"/>
        <end position="92"/>
    </location>
</feature>
<evidence type="ECO:0000256" key="8">
    <source>
        <dbReference type="RuleBase" id="RU365092"/>
    </source>
</evidence>
<organism evidence="9 10">
    <name type="scientific">Gemella sanguinis</name>
    <dbReference type="NCBI Taxonomy" id="84135"/>
    <lineage>
        <taxon>Bacteria</taxon>
        <taxon>Bacillati</taxon>
        <taxon>Bacillota</taxon>
        <taxon>Bacilli</taxon>
        <taxon>Bacillales</taxon>
        <taxon>Gemellaceae</taxon>
        <taxon>Gemella</taxon>
    </lineage>
</organism>
<feature type="transmembrane region" description="Helical" evidence="8">
    <location>
        <begin position="427"/>
        <end position="452"/>
    </location>
</feature>
<comment type="subcellular location">
    <subcellularLocation>
        <location evidence="1 8">Cell membrane</location>
        <topology evidence="1 8">Multi-pass membrane protein</topology>
    </subcellularLocation>
</comment>
<dbReference type="PANTHER" id="PTHR30003:SF0">
    <property type="entry name" value="GLYCOLATE PERMEASE GLCA-RELATED"/>
    <property type="match status" value="1"/>
</dbReference>
<feature type="transmembrane region" description="Helical" evidence="8">
    <location>
        <begin position="206"/>
        <end position="224"/>
    </location>
</feature>
<feature type="transmembrane region" description="Helical" evidence="8">
    <location>
        <begin position="15"/>
        <end position="34"/>
    </location>
</feature>
<keyword evidence="6 8" id="KW-1133">Transmembrane helix</keyword>
<evidence type="ECO:0000256" key="2">
    <source>
        <dbReference type="ARBA" id="ARBA00010100"/>
    </source>
</evidence>
<comment type="similarity">
    <text evidence="2 8">Belongs to the lactate permease family.</text>
</comment>
<dbReference type="GO" id="GO:0015129">
    <property type="term" value="F:lactate transmembrane transporter activity"/>
    <property type="evidence" value="ECO:0007669"/>
    <property type="project" value="UniProtKB-UniRule"/>
</dbReference>
<feature type="transmembrane region" description="Helical" evidence="8">
    <location>
        <begin position="305"/>
        <end position="324"/>
    </location>
</feature>
<evidence type="ECO:0000313" key="9">
    <source>
        <dbReference type="EMBL" id="PMC53196.1"/>
    </source>
</evidence>
<dbReference type="InterPro" id="IPR003804">
    <property type="entry name" value="Lactate_perm"/>
</dbReference>
<feature type="transmembrane region" description="Helical" evidence="8">
    <location>
        <begin position="364"/>
        <end position="383"/>
    </location>
</feature>
<reference evidence="9 10" key="1">
    <citation type="submission" date="2017-09" db="EMBL/GenBank/DDBJ databases">
        <title>Bacterial strain isolated from the female urinary microbiota.</title>
        <authorList>
            <person name="Thomas-White K."/>
            <person name="Kumar N."/>
            <person name="Forster S."/>
            <person name="Putonti C."/>
            <person name="Lawley T."/>
            <person name="Wolfe A.J."/>
        </authorList>
    </citation>
    <scope>NUCLEOTIDE SEQUENCE [LARGE SCALE GENOMIC DNA]</scope>
    <source>
        <strain evidence="9 10">UMB0186</strain>
    </source>
</reference>
<feature type="transmembrane region" description="Helical" evidence="8">
    <location>
        <begin position="259"/>
        <end position="276"/>
    </location>
</feature>